<dbReference type="InterPro" id="IPR015917">
    <property type="entry name" value="Pept_C14A"/>
</dbReference>
<dbReference type="SMART" id="SM00115">
    <property type="entry name" value="CASc"/>
    <property type="match status" value="1"/>
</dbReference>
<dbReference type="GO" id="GO:0072559">
    <property type="term" value="C:NLRP3 inflammasome complex"/>
    <property type="evidence" value="ECO:0007669"/>
    <property type="project" value="TreeGrafter"/>
</dbReference>
<dbReference type="InterPro" id="IPR002398">
    <property type="entry name" value="Pept_C14"/>
</dbReference>
<dbReference type="PROSITE" id="PS50208">
    <property type="entry name" value="CASPASE_P20"/>
    <property type="match status" value="1"/>
</dbReference>
<evidence type="ECO:0000256" key="3">
    <source>
        <dbReference type="RuleBase" id="RU003971"/>
    </source>
</evidence>
<dbReference type="PRINTS" id="PR00376">
    <property type="entry name" value="IL1BCENZYME"/>
</dbReference>
<dbReference type="OMA" id="LICNIDF"/>
<dbReference type="GO" id="GO:0050727">
    <property type="term" value="P:regulation of inflammatory response"/>
    <property type="evidence" value="ECO:0007669"/>
    <property type="project" value="TreeGrafter"/>
</dbReference>
<dbReference type="SUPFAM" id="SSF52129">
    <property type="entry name" value="Caspase-like"/>
    <property type="match status" value="1"/>
</dbReference>
<reference evidence="6" key="2">
    <citation type="submission" date="2025-09" db="UniProtKB">
        <authorList>
            <consortium name="Ensembl"/>
        </authorList>
    </citation>
    <scope>IDENTIFICATION</scope>
</reference>
<organism evidence="6 7">
    <name type="scientific">Oreochromis aureus</name>
    <name type="common">Israeli tilapia</name>
    <name type="synonym">Chromis aureus</name>
    <dbReference type="NCBI Taxonomy" id="47969"/>
    <lineage>
        <taxon>Eukaryota</taxon>
        <taxon>Metazoa</taxon>
        <taxon>Chordata</taxon>
        <taxon>Craniata</taxon>
        <taxon>Vertebrata</taxon>
        <taxon>Euteleostomi</taxon>
        <taxon>Actinopterygii</taxon>
        <taxon>Neopterygii</taxon>
        <taxon>Teleostei</taxon>
        <taxon>Neoteleostei</taxon>
        <taxon>Acanthomorphata</taxon>
        <taxon>Ovalentaria</taxon>
        <taxon>Cichlomorphae</taxon>
        <taxon>Cichliformes</taxon>
        <taxon>Cichlidae</taxon>
        <taxon>African cichlids</taxon>
        <taxon>Pseudocrenilabrinae</taxon>
        <taxon>Oreochromini</taxon>
        <taxon>Oreochromis</taxon>
    </lineage>
</organism>
<evidence type="ECO:0000313" key="7">
    <source>
        <dbReference type="Proteomes" id="UP000472276"/>
    </source>
</evidence>
<evidence type="ECO:0000256" key="2">
    <source>
        <dbReference type="PIRSR" id="PIRSR038001-1"/>
    </source>
</evidence>
<dbReference type="PANTHER" id="PTHR47901">
    <property type="entry name" value="CASPASE RECRUITMENT DOMAIN-CONTAINING PROTEIN 18"/>
    <property type="match status" value="1"/>
</dbReference>
<name>A0A668SLN0_OREAU</name>
<dbReference type="GO" id="GO:0097169">
    <property type="term" value="C:AIM2 inflammasome complex"/>
    <property type="evidence" value="ECO:0007669"/>
    <property type="project" value="TreeGrafter"/>
</dbReference>
<accession>A0A668SLN0</accession>
<dbReference type="PIRSF" id="PIRSF038001">
    <property type="entry name" value="Caspase_ICE"/>
    <property type="match status" value="1"/>
</dbReference>
<dbReference type="PROSITE" id="PS50207">
    <property type="entry name" value="CASPASE_P10"/>
    <property type="match status" value="1"/>
</dbReference>
<dbReference type="Pfam" id="PF00656">
    <property type="entry name" value="Peptidase_C14"/>
    <property type="match status" value="1"/>
</dbReference>
<protein>
    <submittedName>
        <fullName evidence="6">Uncharacterized protein</fullName>
    </submittedName>
</protein>
<reference evidence="6" key="1">
    <citation type="submission" date="2025-08" db="UniProtKB">
        <authorList>
            <consortium name="Ensembl"/>
        </authorList>
    </citation>
    <scope>IDENTIFICATION</scope>
</reference>
<feature type="domain" description="Caspase family p20" evidence="5">
    <location>
        <begin position="63"/>
        <end position="187"/>
    </location>
</feature>
<dbReference type="GO" id="GO:0006508">
    <property type="term" value="P:proteolysis"/>
    <property type="evidence" value="ECO:0007669"/>
    <property type="project" value="InterPro"/>
</dbReference>
<feature type="active site" evidence="2">
    <location>
        <position position="140"/>
    </location>
</feature>
<keyword evidence="7" id="KW-1185">Reference proteome</keyword>
<comment type="similarity">
    <text evidence="1 3">Belongs to the peptidase C14A family.</text>
</comment>
<dbReference type="InterPro" id="IPR001309">
    <property type="entry name" value="Pept_C14_p20"/>
</dbReference>
<dbReference type="InterPro" id="IPR002138">
    <property type="entry name" value="Pept_C14_p10"/>
</dbReference>
<evidence type="ECO:0000313" key="6">
    <source>
        <dbReference type="Ensembl" id="ENSOABP00000015529.2"/>
    </source>
</evidence>
<dbReference type="InterPro" id="IPR029030">
    <property type="entry name" value="Caspase-like_dom_sf"/>
</dbReference>
<dbReference type="GO" id="GO:0072557">
    <property type="term" value="C:IPAF inflammasome complex"/>
    <property type="evidence" value="ECO:0007669"/>
    <property type="project" value="TreeGrafter"/>
</dbReference>
<evidence type="ECO:0000256" key="1">
    <source>
        <dbReference type="ARBA" id="ARBA00010134"/>
    </source>
</evidence>
<dbReference type="Ensembl" id="ENSOABT00000016017.2">
    <property type="protein sequence ID" value="ENSOABP00000015529.2"/>
    <property type="gene ID" value="ENSOABG00000018275.2"/>
</dbReference>
<evidence type="ECO:0000259" key="5">
    <source>
        <dbReference type="PROSITE" id="PS50208"/>
    </source>
</evidence>
<dbReference type="Gene3D" id="3.40.50.1460">
    <property type="match status" value="1"/>
</dbReference>
<feature type="domain" description="Caspase family p10" evidence="4">
    <location>
        <begin position="218"/>
        <end position="300"/>
    </location>
</feature>
<feature type="active site" evidence="2">
    <location>
        <position position="183"/>
    </location>
</feature>
<dbReference type="PANTHER" id="PTHR47901:SF3">
    <property type="entry name" value="CASPASE-1"/>
    <property type="match status" value="1"/>
</dbReference>
<evidence type="ECO:0000259" key="4">
    <source>
        <dbReference type="PROSITE" id="PS50207"/>
    </source>
</evidence>
<proteinExistence type="inferred from homology"/>
<dbReference type="GO" id="GO:0004197">
    <property type="term" value="F:cysteine-type endopeptidase activity"/>
    <property type="evidence" value="ECO:0007669"/>
    <property type="project" value="InterPro"/>
</dbReference>
<dbReference type="InterPro" id="IPR011600">
    <property type="entry name" value="Pept_C14_caspase"/>
</dbReference>
<dbReference type="Proteomes" id="UP000472276">
    <property type="component" value="Unassembled WGS sequence"/>
</dbReference>
<dbReference type="AlphaFoldDB" id="A0A668SLN0"/>
<sequence length="309" mass="35634">INFEKLQEVIMTEWVAISQDLAQKLIESMPNRIAKVLKRRANTANTDSLHKCHIYPVTEYSKSQRIALLINIIHFHNPKSNRHGAEYDTQAMLSLFHFLGYEVVDYQDLTAQEIDEALINFSKHPKLFNTDSVFVVLMSHGGLGTICGSDLKDFETDKIYERLNTKNCPALMNKPKVIIIQACTGGNEGVVKVSGSRQVMATEYIRSSSKNVAKGGMVHAEKDFIGFYSSTRYTFSYRIPKYRSDFIHYICDVIFTYCHKDDIEELFKKVMQHFEDSPSEHMQMPTKERDTLTKEFYLLPGKSHRFSEF</sequence>